<dbReference type="AlphaFoldDB" id="A0AAD8RRR6"/>
<organism evidence="4 5">
    <name type="scientific">Lolium multiflorum</name>
    <name type="common">Italian ryegrass</name>
    <name type="synonym">Lolium perenne subsp. multiflorum</name>
    <dbReference type="NCBI Taxonomy" id="4521"/>
    <lineage>
        <taxon>Eukaryota</taxon>
        <taxon>Viridiplantae</taxon>
        <taxon>Streptophyta</taxon>
        <taxon>Embryophyta</taxon>
        <taxon>Tracheophyta</taxon>
        <taxon>Spermatophyta</taxon>
        <taxon>Magnoliopsida</taxon>
        <taxon>Liliopsida</taxon>
        <taxon>Poales</taxon>
        <taxon>Poaceae</taxon>
        <taxon>BOP clade</taxon>
        <taxon>Pooideae</taxon>
        <taxon>Poodae</taxon>
        <taxon>Poeae</taxon>
        <taxon>Poeae Chloroplast Group 2 (Poeae type)</taxon>
        <taxon>Loliodinae</taxon>
        <taxon>Loliinae</taxon>
        <taxon>Lolium</taxon>
    </lineage>
</organism>
<feature type="compositionally biased region" description="Polar residues" evidence="2">
    <location>
        <begin position="1"/>
        <end position="17"/>
    </location>
</feature>
<dbReference type="Proteomes" id="UP001231189">
    <property type="component" value="Unassembled WGS sequence"/>
</dbReference>
<keyword evidence="1" id="KW-0175">Coiled coil</keyword>
<sequence>MSQEEATQSPIVQSPIAQQPPLDNEYDEHDDGDDGIDMNDNNVGDLDKYWTQEEMDHSIPYSRCYASDSDDDGPEEELDEDGLTAKEAERAEIFKKVTGRDIRIPLFRDVSLADGAVVDGGKSLLLGARPLSKRDANCRTAMISKGLTFDTFLELKIWLKEFSIKHHCPYIVVHSDLKKRYTLKCVDKRCPWVVHARPFKKGPSWHITSCVATHMCRGPKLDGKDAQPDHRQLTSEFIAYKLSAEISSLPIMSIRSVQDMVKSRFDYDVKMLLVIAVDGTFLTGQYKGTLLVAIANDASNRLLPNGNKLQGNKPHGNNLQRNKIQRNKLQANKVQANKVQGNKLQANKVQANKLQANKLQGNMLQGNKPQDINHNGDISKATKDSGMATQPTKGKGAWEGNEKEESVWEEALRTVRKRKKEELERKRQEEIAKKKAEDDRMQREYQQYLWSEKKRNEKLQAERSRLWREKFQRNWQLSQLARERANRMHLEEVAKEAERIKEERAQAEASKMEERHHFFDSAVQLARDIREKEELAEESRKKKAKGEGAFAMQ</sequence>
<evidence type="ECO:0000313" key="4">
    <source>
        <dbReference type="EMBL" id="KAK1629978.1"/>
    </source>
</evidence>
<feature type="compositionally biased region" description="Acidic residues" evidence="2">
    <location>
        <begin position="68"/>
        <end position="82"/>
    </location>
</feature>
<evidence type="ECO:0000259" key="3">
    <source>
        <dbReference type="Pfam" id="PF03108"/>
    </source>
</evidence>
<feature type="region of interest" description="Disordered" evidence="2">
    <location>
        <begin position="530"/>
        <end position="553"/>
    </location>
</feature>
<accession>A0AAD8RRR6</accession>
<name>A0AAD8RRR6_LOLMU</name>
<evidence type="ECO:0000313" key="5">
    <source>
        <dbReference type="Proteomes" id="UP001231189"/>
    </source>
</evidence>
<keyword evidence="5" id="KW-1185">Reference proteome</keyword>
<reference evidence="4" key="1">
    <citation type="submission" date="2023-07" db="EMBL/GenBank/DDBJ databases">
        <title>A chromosome-level genome assembly of Lolium multiflorum.</title>
        <authorList>
            <person name="Chen Y."/>
            <person name="Copetti D."/>
            <person name="Kolliker R."/>
            <person name="Studer B."/>
        </authorList>
    </citation>
    <scope>NUCLEOTIDE SEQUENCE</scope>
    <source>
        <strain evidence="4">02402/16</strain>
        <tissue evidence="4">Leaf</tissue>
    </source>
</reference>
<comment type="caution">
    <text evidence="4">The sequence shown here is derived from an EMBL/GenBank/DDBJ whole genome shotgun (WGS) entry which is preliminary data.</text>
</comment>
<dbReference type="Pfam" id="PF03108">
    <property type="entry name" value="DBD_Tnp_Mut"/>
    <property type="match status" value="1"/>
</dbReference>
<feature type="compositionally biased region" description="Acidic residues" evidence="2">
    <location>
        <begin position="24"/>
        <end position="37"/>
    </location>
</feature>
<protein>
    <recommendedName>
        <fullName evidence="3">Transposase MuDR plant domain-containing protein</fullName>
    </recommendedName>
</protein>
<gene>
    <name evidence="4" type="ORF">QYE76_004293</name>
</gene>
<feature type="region of interest" description="Disordered" evidence="2">
    <location>
        <begin position="380"/>
        <end position="402"/>
    </location>
</feature>
<feature type="compositionally biased region" description="Basic and acidic residues" evidence="2">
    <location>
        <begin position="45"/>
        <end position="57"/>
    </location>
</feature>
<proteinExistence type="predicted"/>
<dbReference type="InterPro" id="IPR004332">
    <property type="entry name" value="Transposase_MuDR"/>
</dbReference>
<feature type="region of interest" description="Disordered" evidence="2">
    <location>
        <begin position="1"/>
        <end position="85"/>
    </location>
</feature>
<feature type="domain" description="Transposase MuDR plant" evidence="3">
    <location>
        <begin position="144"/>
        <end position="197"/>
    </location>
</feature>
<evidence type="ECO:0000256" key="2">
    <source>
        <dbReference type="SAM" id="MobiDB-lite"/>
    </source>
</evidence>
<dbReference type="EMBL" id="JAUUTY010000005">
    <property type="protein sequence ID" value="KAK1629978.1"/>
    <property type="molecule type" value="Genomic_DNA"/>
</dbReference>
<feature type="coiled-coil region" evidence="1">
    <location>
        <begin position="409"/>
        <end position="440"/>
    </location>
</feature>
<evidence type="ECO:0000256" key="1">
    <source>
        <dbReference type="SAM" id="Coils"/>
    </source>
</evidence>
<feature type="compositionally biased region" description="Basic and acidic residues" evidence="2">
    <location>
        <begin position="530"/>
        <end position="540"/>
    </location>
</feature>